<gene>
    <name evidence="8" type="primary">purQ</name>
    <name evidence="8" type="ORF">HZA61_05540</name>
</gene>
<dbReference type="PANTHER" id="PTHR47552:SF1">
    <property type="entry name" value="PHOSPHORIBOSYLFORMYLGLYCINAMIDINE SYNTHASE SUBUNIT PURQ"/>
    <property type="match status" value="1"/>
</dbReference>
<dbReference type="InterPro" id="IPR010075">
    <property type="entry name" value="PRibForGlyAmidine_synth_PurQ"/>
</dbReference>
<keyword evidence="2 8" id="KW-0436">Ligase</keyword>
<dbReference type="InterPro" id="IPR029062">
    <property type="entry name" value="Class_I_gatase-like"/>
</dbReference>
<dbReference type="EMBL" id="JACRIW010000038">
    <property type="protein sequence ID" value="MBI5168927.1"/>
    <property type="molecule type" value="Genomic_DNA"/>
</dbReference>
<dbReference type="Gene3D" id="3.40.50.880">
    <property type="match status" value="1"/>
</dbReference>
<dbReference type="SMART" id="SM01211">
    <property type="entry name" value="GATase_5"/>
    <property type="match status" value="1"/>
</dbReference>
<protein>
    <submittedName>
        <fullName evidence="8">Phosphoribosylformylglycinamidine synthase I</fullName>
        <ecNumber evidence="8">6.3.5.3</ecNumber>
    </submittedName>
</protein>
<dbReference type="NCBIfam" id="TIGR01737">
    <property type="entry name" value="FGAM_synth_I"/>
    <property type="match status" value="1"/>
</dbReference>
<keyword evidence="5" id="KW-0378">Hydrolase</keyword>
<organism evidence="8 9">
    <name type="scientific">Eiseniibacteriota bacterium</name>
    <dbReference type="NCBI Taxonomy" id="2212470"/>
    <lineage>
        <taxon>Bacteria</taxon>
        <taxon>Candidatus Eiseniibacteriota</taxon>
    </lineage>
</organism>
<dbReference type="GO" id="GO:0006189">
    <property type="term" value="P:'de novo' IMP biosynthetic process"/>
    <property type="evidence" value="ECO:0007669"/>
    <property type="project" value="InterPro"/>
</dbReference>
<evidence type="ECO:0000313" key="8">
    <source>
        <dbReference type="EMBL" id="MBI5168927.1"/>
    </source>
</evidence>
<evidence type="ECO:0000256" key="3">
    <source>
        <dbReference type="ARBA" id="ARBA00022741"/>
    </source>
</evidence>
<evidence type="ECO:0000256" key="1">
    <source>
        <dbReference type="ARBA" id="ARBA00022490"/>
    </source>
</evidence>
<evidence type="ECO:0000256" key="4">
    <source>
        <dbReference type="ARBA" id="ARBA00022755"/>
    </source>
</evidence>
<name>A0A933W7Y2_UNCEI</name>
<dbReference type="AlphaFoldDB" id="A0A933W7Y2"/>
<dbReference type="GO" id="GO:0004642">
    <property type="term" value="F:phosphoribosylformylglycinamidine synthase activity"/>
    <property type="evidence" value="ECO:0007669"/>
    <property type="project" value="UniProtKB-EC"/>
</dbReference>
<evidence type="ECO:0000256" key="7">
    <source>
        <dbReference type="ARBA" id="ARBA00022962"/>
    </source>
</evidence>
<keyword evidence="6" id="KW-0067">ATP-binding</keyword>
<proteinExistence type="predicted"/>
<accession>A0A933W7Y2</accession>
<evidence type="ECO:0000256" key="2">
    <source>
        <dbReference type="ARBA" id="ARBA00022598"/>
    </source>
</evidence>
<keyword evidence="1" id="KW-0963">Cytoplasm</keyword>
<dbReference type="SUPFAM" id="SSF52317">
    <property type="entry name" value="Class I glutamine amidotransferase-like"/>
    <property type="match status" value="1"/>
</dbReference>
<dbReference type="GO" id="GO:0005524">
    <property type="term" value="F:ATP binding"/>
    <property type="evidence" value="ECO:0007669"/>
    <property type="project" value="UniProtKB-KW"/>
</dbReference>
<dbReference type="Proteomes" id="UP000696931">
    <property type="component" value="Unassembled WGS sequence"/>
</dbReference>
<dbReference type="PROSITE" id="PS51273">
    <property type="entry name" value="GATASE_TYPE_1"/>
    <property type="match status" value="1"/>
</dbReference>
<dbReference type="EC" id="6.3.5.3" evidence="8"/>
<keyword evidence="7" id="KW-0315">Glutamine amidotransferase</keyword>
<evidence type="ECO:0000256" key="6">
    <source>
        <dbReference type="ARBA" id="ARBA00022840"/>
    </source>
</evidence>
<evidence type="ECO:0000256" key="5">
    <source>
        <dbReference type="ARBA" id="ARBA00022801"/>
    </source>
</evidence>
<dbReference type="PIRSF" id="PIRSF001586">
    <property type="entry name" value="FGAM_synth_I"/>
    <property type="match status" value="1"/>
</dbReference>
<keyword evidence="3" id="KW-0547">Nucleotide-binding</keyword>
<sequence>MSTHVVAVMQFPGVNCEAETLRALARAGLEGEVFRWTRPASELGRYGAFVLPGGFSYQDRVRAGALAARDPLLGALAELADEGRPVLGICNGAQVLVEAGLVPGRGKVELALARNRMPRRSGYYSRWVYCRVEPSPCVFTRALPPGTLVPLPVAHGEGRFTASSRTAMPRLLAAGQVPLRYASAAGELAEEFPALPNGAELSAAGVCNAAGNVLAMMPHPERALELGALARGVAGAWSERRLACVQGGGDLAREDGPGAVFFRGLAAHLMEAV</sequence>
<comment type="caution">
    <text evidence="8">The sequence shown here is derived from an EMBL/GenBank/DDBJ whole genome shotgun (WGS) entry which is preliminary data.</text>
</comment>
<reference evidence="8" key="1">
    <citation type="submission" date="2020-07" db="EMBL/GenBank/DDBJ databases">
        <title>Huge and variable diversity of episymbiotic CPR bacteria and DPANN archaea in groundwater ecosystems.</title>
        <authorList>
            <person name="He C.Y."/>
            <person name="Keren R."/>
            <person name="Whittaker M."/>
            <person name="Farag I.F."/>
            <person name="Doudna J."/>
            <person name="Cate J.H.D."/>
            <person name="Banfield J.F."/>
        </authorList>
    </citation>
    <scope>NUCLEOTIDE SEQUENCE</scope>
    <source>
        <strain evidence="8">NC_groundwater_1813_Pr3_B-0.1um_71_17</strain>
    </source>
</reference>
<dbReference type="PANTHER" id="PTHR47552">
    <property type="entry name" value="PHOSPHORIBOSYLFORMYLGLYCINAMIDINE SYNTHASE SUBUNIT PURQ"/>
    <property type="match status" value="1"/>
</dbReference>
<keyword evidence="4" id="KW-0658">Purine biosynthesis</keyword>
<dbReference type="Pfam" id="PF13507">
    <property type="entry name" value="GATase_5"/>
    <property type="match status" value="1"/>
</dbReference>
<evidence type="ECO:0000313" key="9">
    <source>
        <dbReference type="Proteomes" id="UP000696931"/>
    </source>
</evidence>
<dbReference type="GO" id="GO:0016787">
    <property type="term" value="F:hydrolase activity"/>
    <property type="evidence" value="ECO:0007669"/>
    <property type="project" value="UniProtKB-KW"/>
</dbReference>